<dbReference type="Pfam" id="PF13581">
    <property type="entry name" value="HATPase_c_2"/>
    <property type="match status" value="1"/>
</dbReference>
<organism evidence="2 3">
    <name type="scientific">Aneurinibacillus soli</name>
    <dbReference type="NCBI Taxonomy" id="1500254"/>
    <lineage>
        <taxon>Bacteria</taxon>
        <taxon>Bacillati</taxon>
        <taxon>Bacillota</taxon>
        <taxon>Bacilli</taxon>
        <taxon>Bacillales</taxon>
        <taxon>Paenibacillaceae</taxon>
        <taxon>Aneurinibacillus group</taxon>
        <taxon>Aneurinibacillus</taxon>
    </lineage>
</organism>
<reference evidence="2 3" key="1">
    <citation type="submission" date="2015-12" db="EMBL/GenBank/DDBJ databases">
        <title>Genome sequence of Aneurinibacillus soli.</title>
        <authorList>
            <person name="Lee J.S."/>
            <person name="Lee K.C."/>
            <person name="Kim K.K."/>
            <person name="Lee B.W."/>
        </authorList>
    </citation>
    <scope>NUCLEOTIDE SEQUENCE [LARGE SCALE GENOMIC DNA]</scope>
    <source>
        <strain evidence="2 3">CB4</strain>
    </source>
</reference>
<gene>
    <name evidence="2" type="ORF">CB4_03398</name>
</gene>
<dbReference type="Proteomes" id="UP000217696">
    <property type="component" value="Chromosome"/>
</dbReference>
<feature type="domain" description="Histidine kinase/HSP90-like ATPase" evidence="1">
    <location>
        <begin position="40"/>
        <end position="126"/>
    </location>
</feature>
<evidence type="ECO:0000313" key="2">
    <source>
        <dbReference type="EMBL" id="BAU29213.1"/>
    </source>
</evidence>
<dbReference type="AlphaFoldDB" id="A0A0U5BEU2"/>
<dbReference type="EMBL" id="AP017312">
    <property type="protein sequence ID" value="BAU29213.1"/>
    <property type="molecule type" value="Genomic_DNA"/>
</dbReference>
<keyword evidence="3" id="KW-1185">Reference proteome</keyword>
<dbReference type="KEGG" id="asoc:CB4_03398"/>
<dbReference type="SUPFAM" id="SSF55874">
    <property type="entry name" value="ATPase domain of HSP90 chaperone/DNA topoisomerase II/histidine kinase"/>
    <property type="match status" value="1"/>
</dbReference>
<dbReference type="OrthoDB" id="2679616at2"/>
<dbReference type="RefSeq" id="WP_096466913.1">
    <property type="nucleotide sequence ID" value="NZ_AP017312.1"/>
</dbReference>
<accession>A0A0U5BEU2</accession>
<dbReference type="InterPro" id="IPR036890">
    <property type="entry name" value="HATPase_C_sf"/>
</dbReference>
<name>A0A0U5BEU2_9BACL</name>
<evidence type="ECO:0000313" key="3">
    <source>
        <dbReference type="Proteomes" id="UP000217696"/>
    </source>
</evidence>
<sequence>MRNYEFACLTEQNLKSYVDQILFDLRADLDITQESLIHYSLYLAIWEILLNIVSHNQSQTDHHVLVRISWTEDEIMIQIEDPDGDFDWKTCLLADLPTPDQSTGRGLFIVKTISKEFSFEDCGKIARILFDRS</sequence>
<evidence type="ECO:0000259" key="1">
    <source>
        <dbReference type="Pfam" id="PF13581"/>
    </source>
</evidence>
<protein>
    <recommendedName>
        <fullName evidence="1">Histidine kinase/HSP90-like ATPase domain-containing protein</fullName>
    </recommendedName>
</protein>
<dbReference type="InterPro" id="IPR003594">
    <property type="entry name" value="HATPase_dom"/>
</dbReference>
<dbReference type="Gene3D" id="3.30.565.10">
    <property type="entry name" value="Histidine kinase-like ATPase, C-terminal domain"/>
    <property type="match status" value="1"/>
</dbReference>
<proteinExistence type="predicted"/>
<dbReference type="CDD" id="cd16936">
    <property type="entry name" value="HATPase_RsbW-like"/>
    <property type="match status" value="1"/>
</dbReference>